<sequence>MCASVRCGHWQRAAVIGQSRSENMPIQNGGEGA</sequence>
<evidence type="ECO:0000313" key="1">
    <source>
        <dbReference type="EMBL" id="JAH61129.1"/>
    </source>
</evidence>
<reference evidence="1" key="2">
    <citation type="journal article" date="2015" name="Fish Shellfish Immunol.">
        <title>Early steps in the European eel (Anguilla anguilla)-Vibrio vulnificus interaction in the gills: Role of the RtxA13 toxin.</title>
        <authorList>
            <person name="Callol A."/>
            <person name="Pajuelo D."/>
            <person name="Ebbesson L."/>
            <person name="Teles M."/>
            <person name="MacKenzie S."/>
            <person name="Amaro C."/>
        </authorList>
    </citation>
    <scope>NUCLEOTIDE SEQUENCE</scope>
</reference>
<proteinExistence type="predicted"/>
<reference evidence="1" key="1">
    <citation type="submission" date="2014-11" db="EMBL/GenBank/DDBJ databases">
        <authorList>
            <person name="Amaro Gonzalez C."/>
        </authorList>
    </citation>
    <scope>NUCLEOTIDE SEQUENCE</scope>
</reference>
<organism evidence="1">
    <name type="scientific">Anguilla anguilla</name>
    <name type="common">European freshwater eel</name>
    <name type="synonym">Muraena anguilla</name>
    <dbReference type="NCBI Taxonomy" id="7936"/>
    <lineage>
        <taxon>Eukaryota</taxon>
        <taxon>Metazoa</taxon>
        <taxon>Chordata</taxon>
        <taxon>Craniata</taxon>
        <taxon>Vertebrata</taxon>
        <taxon>Euteleostomi</taxon>
        <taxon>Actinopterygii</taxon>
        <taxon>Neopterygii</taxon>
        <taxon>Teleostei</taxon>
        <taxon>Anguilliformes</taxon>
        <taxon>Anguillidae</taxon>
        <taxon>Anguilla</taxon>
    </lineage>
</organism>
<dbReference type="AlphaFoldDB" id="A0A0E9U5D3"/>
<accession>A0A0E9U5D3</accession>
<protein>
    <submittedName>
        <fullName evidence="1">Uncharacterized protein</fullName>
    </submittedName>
</protein>
<name>A0A0E9U5D3_ANGAN</name>
<dbReference type="EMBL" id="GBXM01047448">
    <property type="protein sequence ID" value="JAH61129.1"/>
    <property type="molecule type" value="Transcribed_RNA"/>
</dbReference>